<dbReference type="OrthoDB" id="21121at2"/>
<dbReference type="PhylomeDB" id="A0A0H3CA03"/>
<evidence type="ECO:0000313" key="5">
    <source>
        <dbReference type="Proteomes" id="UP000001364"/>
    </source>
</evidence>
<name>A0A0H3CA03_CAUVN</name>
<evidence type="ECO:0000256" key="1">
    <source>
        <dbReference type="ARBA" id="ARBA00022503"/>
    </source>
</evidence>
<keyword evidence="3 4" id="KW-0012">Acyltransferase</keyword>
<dbReference type="GO" id="GO:0008791">
    <property type="term" value="F:arginine N-succinyltransferase activity"/>
    <property type="evidence" value="ECO:0007669"/>
    <property type="project" value="UniProtKB-EC"/>
</dbReference>
<evidence type="ECO:0000256" key="2">
    <source>
        <dbReference type="ARBA" id="ARBA00022679"/>
    </source>
</evidence>
<dbReference type="Gene3D" id="2.40.40.20">
    <property type="match status" value="1"/>
</dbReference>
<dbReference type="SUPFAM" id="SSF55729">
    <property type="entry name" value="Acyl-CoA N-acyltransferases (Nat)"/>
    <property type="match status" value="1"/>
</dbReference>
<dbReference type="Proteomes" id="UP000001364">
    <property type="component" value="Chromosome"/>
</dbReference>
<protein>
    <submittedName>
        <fullName evidence="4">Arginine N-succinyltransferase, beta chain</fullName>
        <ecNumber evidence="4">2.3.1.109</ecNumber>
    </submittedName>
</protein>
<reference evidence="4 5" key="1">
    <citation type="journal article" date="2010" name="J. Bacteriol.">
        <title>The genetic basis of laboratory adaptation in Caulobacter crescentus.</title>
        <authorList>
            <person name="Marks M.E."/>
            <person name="Castro-Rojas C.M."/>
            <person name="Teiling C."/>
            <person name="Du L."/>
            <person name="Kapatral V."/>
            <person name="Walunas T.L."/>
            <person name="Crosson S."/>
        </authorList>
    </citation>
    <scope>NUCLEOTIDE SEQUENCE [LARGE SCALE GENOMIC DNA]</scope>
    <source>
        <strain evidence="5">NA1000 / CB15N</strain>
    </source>
</reference>
<accession>A0A0H3CA03</accession>
<keyword evidence="5" id="KW-1185">Reference proteome</keyword>
<dbReference type="AlphaFoldDB" id="A0A0H3CA03"/>
<keyword evidence="1" id="KW-0056">Arginine metabolism</keyword>
<keyword evidence="2 4" id="KW-0808">Transferase</keyword>
<organism evidence="4 5">
    <name type="scientific">Caulobacter vibrioides (strain NA1000 / CB15N)</name>
    <name type="common">Caulobacter crescentus</name>
    <dbReference type="NCBI Taxonomy" id="565050"/>
    <lineage>
        <taxon>Bacteria</taxon>
        <taxon>Pseudomonadati</taxon>
        <taxon>Pseudomonadota</taxon>
        <taxon>Alphaproteobacteria</taxon>
        <taxon>Caulobacterales</taxon>
        <taxon>Caulobacteraceae</taxon>
        <taxon>Caulobacter</taxon>
    </lineage>
</organism>
<dbReference type="PATRIC" id="fig|565050.3.peg.1652"/>
<dbReference type="RefSeq" id="YP_002517051.1">
    <property type="nucleotide sequence ID" value="NC_011916.1"/>
</dbReference>
<dbReference type="PANTHER" id="PTHR30420:SF1">
    <property type="entry name" value="ARGININE N-SUCCINYLTRANSFERASE"/>
    <property type="match status" value="1"/>
</dbReference>
<evidence type="ECO:0000313" key="4">
    <source>
        <dbReference type="EMBL" id="ACL95143.1"/>
    </source>
</evidence>
<dbReference type="RefSeq" id="WP_010919480.1">
    <property type="nucleotide sequence ID" value="NC_011916.1"/>
</dbReference>
<dbReference type="InterPro" id="IPR016181">
    <property type="entry name" value="Acyl_CoA_acyltransferase"/>
</dbReference>
<evidence type="ECO:0000256" key="3">
    <source>
        <dbReference type="ARBA" id="ARBA00023315"/>
    </source>
</evidence>
<dbReference type="SMR" id="A0A0H3CA03"/>
<dbReference type="EMBL" id="CP001340">
    <property type="protein sequence ID" value="ACL95143.1"/>
    <property type="molecule type" value="Genomic_DNA"/>
</dbReference>
<proteinExistence type="predicted"/>
<gene>
    <name evidence="4" type="ordered locus">CCNA_01678</name>
</gene>
<dbReference type="EC" id="2.3.1.109" evidence="4"/>
<dbReference type="InterPro" id="IPR007041">
    <property type="entry name" value="Arg_succinylTrfase_AstA/AruG"/>
</dbReference>
<sequence length="334" mass="36885">MLVVRPAGSADFEALMELAVLSGRGFTSLPEDEPTLRSRLALSEASFQAGVAPPEAWYTLMLEDLETGTVEGVAGVKAGVGLKRPFFSFRVVTLAQSSPTLEMRFDHKALVLVNECAGWSEVGSLFLRPEKRKGGAGRLLAQSRYMLIGIEPQRFAEMVLAELRGWFDEDGRCPFWEHVSHKFFRLDFDQADLMSASTDGQFILDLAPRHPIYTELLPEEARDVIGRVHRDGEAARAMLEREGFRYQGLVDLFDAGPTVACPRDDIRTVRDARRLRVKVGEDAYGEEALISTGEVSRFRAVRAPVLIDGETAILGRDAMDALGVGEGEVVRVKA</sequence>
<dbReference type="Pfam" id="PF04958">
    <property type="entry name" value="AstA"/>
    <property type="match status" value="1"/>
</dbReference>
<dbReference type="GeneID" id="7331738"/>
<dbReference type="GO" id="GO:0006527">
    <property type="term" value="P:L-arginine catabolic process"/>
    <property type="evidence" value="ECO:0007669"/>
    <property type="project" value="InterPro"/>
</dbReference>
<dbReference type="HOGENOM" id="CLU_057655_0_0_5"/>
<dbReference type="PANTHER" id="PTHR30420">
    <property type="entry name" value="N-SUCCINYLARGININE DIHYDROLASE"/>
    <property type="match status" value="1"/>
</dbReference>
<dbReference type="NCBIfam" id="TIGR03243">
    <property type="entry name" value="arg_catab_AOST"/>
    <property type="match status" value="1"/>
</dbReference>
<dbReference type="KEGG" id="ccs:CCNA_01678"/>